<reference evidence="1 2" key="1">
    <citation type="journal article" date="2018" name="Arch. Microbiol.">
        <title>New insights into the metabolic potential of the phototrophic purple bacterium Rhodopila globiformis DSM 161(T) from its draft genome sequence and evidence for a vanadium-dependent nitrogenase.</title>
        <authorList>
            <person name="Imhoff J.F."/>
            <person name="Rahn T."/>
            <person name="Kunzel S."/>
            <person name="Neulinger S.C."/>
        </authorList>
    </citation>
    <scope>NUCLEOTIDE SEQUENCE [LARGE SCALE GENOMIC DNA]</scope>
    <source>
        <strain evidence="1 2">DSM 161</strain>
    </source>
</reference>
<sequence length="92" mass="10139">MGVVQVRLPDKIRAMIGRQVAEGRAADASDFLAEAARRYAEEFELDAECVSEAKAGIADVEAGRFRTVSTREDLAALEAEVMVRVRERLART</sequence>
<evidence type="ECO:0000313" key="2">
    <source>
        <dbReference type="Proteomes" id="UP000239724"/>
    </source>
</evidence>
<name>A0A2S6MXE2_RHOGL</name>
<keyword evidence="2" id="KW-1185">Reference proteome</keyword>
<comment type="caution">
    <text evidence="1">The sequence shown here is derived from an EMBL/GenBank/DDBJ whole genome shotgun (WGS) entry which is preliminary data.</text>
</comment>
<dbReference type="OrthoDB" id="9815501at2"/>
<organism evidence="1 2">
    <name type="scientific">Rhodopila globiformis</name>
    <name type="common">Rhodopseudomonas globiformis</name>
    <dbReference type="NCBI Taxonomy" id="1071"/>
    <lineage>
        <taxon>Bacteria</taxon>
        <taxon>Pseudomonadati</taxon>
        <taxon>Pseudomonadota</taxon>
        <taxon>Alphaproteobacteria</taxon>
        <taxon>Acetobacterales</taxon>
        <taxon>Acetobacteraceae</taxon>
        <taxon>Rhodopila</taxon>
    </lineage>
</organism>
<evidence type="ECO:0000313" key="1">
    <source>
        <dbReference type="EMBL" id="PPQ27018.1"/>
    </source>
</evidence>
<protein>
    <submittedName>
        <fullName evidence="1">Uncharacterized protein</fullName>
    </submittedName>
</protein>
<proteinExistence type="predicted"/>
<accession>A0A2S6MXE2</accession>
<dbReference type="EMBL" id="NHRY01000263">
    <property type="protein sequence ID" value="PPQ27018.1"/>
    <property type="molecule type" value="Genomic_DNA"/>
</dbReference>
<dbReference type="AlphaFoldDB" id="A0A2S6MXE2"/>
<dbReference type="RefSeq" id="WP_104522158.1">
    <property type="nucleotide sequence ID" value="NZ_NHRY01000263.1"/>
</dbReference>
<gene>
    <name evidence="1" type="ORF">CCS01_28175</name>
</gene>
<dbReference type="Proteomes" id="UP000239724">
    <property type="component" value="Unassembled WGS sequence"/>
</dbReference>